<dbReference type="VEuPathDB" id="AmoebaDB:FDP41_001704"/>
<protein>
    <recommendedName>
        <fullName evidence="4">RGS domain-containing protein</fullName>
    </recommendedName>
</protein>
<dbReference type="GeneID" id="68108922"/>
<dbReference type="VEuPathDB" id="AmoebaDB:NF0036030"/>
<keyword evidence="3" id="KW-1185">Reference proteome</keyword>
<dbReference type="InterPro" id="IPR036305">
    <property type="entry name" value="RGS_sf"/>
</dbReference>
<dbReference type="Gene3D" id="1.10.167.10">
    <property type="entry name" value="Regulator of G-protein Signalling 4, domain 2"/>
    <property type="match status" value="1"/>
</dbReference>
<dbReference type="RefSeq" id="XP_044564074.1">
    <property type="nucleotide sequence ID" value="XM_044704818.1"/>
</dbReference>
<reference evidence="2 3" key="1">
    <citation type="journal article" date="2019" name="Sci. Rep.">
        <title>Nanopore sequencing improves the draft genome of the human pathogenic amoeba Naegleria fowleri.</title>
        <authorList>
            <person name="Liechti N."/>
            <person name="Schurch N."/>
            <person name="Bruggmann R."/>
            <person name="Wittwer M."/>
        </authorList>
    </citation>
    <scope>NUCLEOTIDE SEQUENCE [LARGE SCALE GENOMIC DNA]</scope>
    <source>
        <strain evidence="2 3">ATCC 30894</strain>
    </source>
</reference>
<name>A0A6A5BXW0_NAEFO</name>
<feature type="region of interest" description="Disordered" evidence="1">
    <location>
        <begin position="1"/>
        <end position="41"/>
    </location>
</feature>
<dbReference type="VEuPathDB" id="AmoebaDB:NF0036040"/>
<comment type="caution">
    <text evidence="2">The sequence shown here is derived from an EMBL/GenBank/DDBJ whole genome shotgun (WGS) entry which is preliminary data.</text>
</comment>
<sequence length="263" mass="29871">MKSSKHHVQMTIPPSPPLVHSEHSCQQSPRPQLRPQQQQTNSLVKEFDQETSLLNALSKLNHSAISSQAFAPLFTNDITTSTTTTSPIVMFSYEWIMSDPTALALFETYLKEHQNDESLQCVMQLRTLQQEIKKLLKRIRRGQVKLSDFVDEESVTSFFTFLDAQSESKKNVSNKSLLPITLFQSTSSEEDGPMTISDSQNATCRKPGILMMRKLLTQVQDLSLTFLSVNSPKELNLPQHVRNKIYNAVVAFLEKVLKKMWLG</sequence>
<accession>A0A6A5BXW0</accession>
<dbReference type="AlphaFoldDB" id="A0A6A5BXW0"/>
<evidence type="ECO:0000256" key="1">
    <source>
        <dbReference type="SAM" id="MobiDB-lite"/>
    </source>
</evidence>
<feature type="compositionally biased region" description="Low complexity" evidence="1">
    <location>
        <begin position="26"/>
        <end position="39"/>
    </location>
</feature>
<gene>
    <name evidence="2" type="ORF">FDP41_001704</name>
</gene>
<evidence type="ECO:0008006" key="4">
    <source>
        <dbReference type="Google" id="ProtNLM"/>
    </source>
</evidence>
<evidence type="ECO:0000313" key="2">
    <source>
        <dbReference type="EMBL" id="KAF0979361.1"/>
    </source>
</evidence>
<dbReference type="VEuPathDB" id="AmoebaDB:NfTy_054910"/>
<evidence type="ECO:0000313" key="3">
    <source>
        <dbReference type="Proteomes" id="UP000444721"/>
    </source>
</evidence>
<dbReference type="EMBL" id="VFQX01000027">
    <property type="protein sequence ID" value="KAF0979361.1"/>
    <property type="molecule type" value="Genomic_DNA"/>
</dbReference>
<dbReference type="Proteomes" id="UP000444721">
    <property type="component" value="Unassembled WGS sequence"/>
</dbReference>
<proteinExistence type="predicted"/>
<dbReference type="SUPFAM" id="SSF48097">
    <property type="entry name" value="Regulator of G-protein signaling, RGS"/>
    <property type="match status" value="1"/>
</dbReference>
<organism evidence="2 3">
    <name type="scientific">Naegleria fowleri</name>
    <name type="common">Brain eating amoeba</name>
    <dbReference type="NCBI Taxonomy" id="5763"/>
    <lineage>
        <taxon>Eukaryota</taxon>
        <taxon>Discoba</taxon>
        <taxon>Heterolobosea</taxon>
        <taxon>Tetramitia</taxon>
        <taxon>Eutetramitia</taxon>
        <taxon>Vahlkampfiidae</taxon>
        <taxon>Naegleria</taxon>
    </lineage>
</organism>
<dbReference type="InterPro" id="IPR044926">
    <property type="entry name" value="RGS_subdomain_2"/>
</dbReference>